<dbReference type="Gene3D" id="1.10.510.10">
    <property type="entry name" value="Transferase(Phosphotransferase) domain 1"/>
    <property type="match status" value="2"/>
</dbReference>
<evidence type="ECO:0000256" key="7">
    <source>
        <dbReference type="ARBA" id="ARBA00047899"/>
    </source>
</evidence>
<dbReference type="PROSITE" id="PS00108">
    <property type="entry name" value="PROTEIN_KINASE_ST"/>
    <property type="match status" value="1"/>
</dbReference>
<reference evidence="12 13" key="1">
    <citation type="journal article" date="2011" name="Proc. Natl. Acad. Sci. U.S.A.">
        <title>Comparative genomics of xylose-fermenting fungi for enhanced biofuel production.</title>
        <authorList>
            <person name="Wohlbach D.J."/>
            <person name="Kuo A."/>
            <person name="Sato T.K."/>
            <person name="Potts K.M."/>
            <person name="Salamov A.A."/>
            <person name="LaButti K.M."/>
            <person name="Sun H."/>
            <person name="Clum A."/>
            <person name="Pangilinan J.L."/>
            <person name="Lindquist E.A."/>
            <person name="Lucas S."/>
            <person name="Lapidus A."/>
            <person name="Jin M."/>
            <person name="Gunawan C."/>
            <person name="Balan V."/>
            <person name="Dale B.E."/>
            <person name="Jeffries T.W."/>
            <person name="Zinkel R."/>
            <person name="Barry K.W."/>
            <person name="Grigoriev I.V."/>
            <person name="Gasch A.P."/>
        </authorList>
    </citation>
    <scope>NUCLEOTIDE SEQUENCE [LARGE SCALE GENOMIC DNA]</scope>
    <source>
        <strain evidence="13">NRRL Y-27907 / 11-Y1</strain>
    </source>
</reference>
<dbReference type="GO" id="GO:0004674">
    <property type="term" value="F:protein serine/threonine kinase activity"/>
    <property type="evidence" value="ECO:0007669"/>
    <property type="project" value="UniProtKB-KW"/>
</dbReference>
<dbReference type="AlphaFoldDB" id="G3AUY4"/>
<organism evidence="13">
    <name type="scientific">Spathaspora passalidarum (strain NRRL Y-27907 / 11-Y1)</name>
    <dbReference type="NCBI Taxonomy" id="619300"/>
    <lineage>
        <taxon>Eukaryota</taxon>
        <taxon>Fungi</taxon>
        <taxon>Dikarya</taxon>
        <taxon>Ascomycota</taxon>
        <taxon>Saccharomycotina</taxon>
        <taxon>Pichiomycetes</taxon>
        <taxon>Debaryomycetaceae</taxon>
        <taxon>Spathaspora</taxon>
    </lineage>
</organism>
<accession>G3AUY4</accession>
<evidence type="ECO:0000256" key="10">
    <source>
        <dbReference type="RuleBase" id="RU000304"/>
    </source>
</evidence>
<evidence type="ECO:0000256" key="8">
    <source>
        <dbReference type="ARBA" id="ARBA00048679"/>
    </source>
</evidence>
<dbReference type="Proteomes" id="UP000000709">
    <property type="component" value="Unassembled WGS sequence"/>
</dbReference>
<evidence type="ECO:0000256" key="4">
    <source>
        <dbReference type="ARBA" id="ARBA00022741"/>
    </source>
</evidence>
<dbReference type="GO" id="GO:0005524">
    <property type="term" value="F:ATP binding"/>
    <property type="evidence" value="ECO:0007669"/>
    <property type="project" value="UniProtKB-UniRule"/>
</dbReference>
<dbReference type="GO" id="GO:0032889">
    <property type="term" value="P:regulation of vacuole fusion, non-autophagic"/>
    <property type="evidence" value="ECO:0007669"/>
    <property type="project" value="EnsemblFungi"/>
</dbReference>
<dbReference type="GO" id="GO:0006624">
    <property type="term" value="P:vacuolar protein processing"/>
    <property type="evidence" value="ECO:0007669"/>
    <property type="project" value="EnsemblFungi"/>
</dbReference>
<evidence type="ECO:0000256" key="3">
    <source>
        <dbReference type="ARBA" id="ARBA00022679"/>
    </source>
</evidence>
<evidence type="ECO:0000256" key="5">
    <source>
        <dbReference type="ARBA" id="ARBA00022777"/>
    </source>
</evidence>
<evidence type="ECO:0000256" key="6">
    <source>
        <dbReference type="ARBA" id="ARBA00022840"/>
    </source>
</evidence>
<evidence type="ECO:0000256" key="2">
    <source>
        <dbReference type="ARBA" id="ARBA00022527"/>
    </source>
</evidence>
<name>G3AUY4_SPAPN</name>
<evidence type="ECO:0000256" key="9">
    <source>
        <dbReference type="PROSITE-ProRule" id="PRU10141"/>
    </source>
</evidence>
<dbReference type="InterPro" id="IPR000719">
    <property type="entry name" value="Prot_kinase_dom"/>
</dbReference>
<dbReference type="GeneID" id="18874871"/>
<dbReference type="PROSITE" id="PS00107">
    <property type="entry name" value="PROTEIN_KINASE_ATP"/>
    <property type="match status" value="1"/>
</dbReference>
<dbReference type="EC" id="2.7.11.1" evidence="1"/>
<dbReference type="HOGENOM" id="CLU_000288_109_1_1"/>
<dbReference type="SUPFAM" id="SSF56112">
    <property type="entry name" value="Protein kinase-like (PK-like)"/>
    <property type="match status" value="1"/>
</dbReference>
<dbReference type="GO" id="GO:0005794">
    <property type="term" value="C:Golgi apparatus"/>
    <property type="evidence" value="ECO:0007669"/>
    <property type="project" value="TreeGrafter"/>
</dbReference>
<feature type="domain" description="Protein kinase" evidence="11">
    <location>
        <begin position="24"/>
        <end position="353"/>
    </location>
</feature>
<dbReference type="SMART" id="SM00220">
    <property type="entry name" value="S_TKc"/>
    <property type="match status" value="1"/>
</dbReference>
<dbReference type="InParanoid" id="G3AUY4"/>
<comment type="similarity">
    <text evidence="10">Belongs to the protein kinase superfamily.</text>
</comment>
<dbReference type="Pfam" id="PF00069">
    <property type="entry name" value="Pkinase"/>
    <property type="match status" value="2"/>
</dbReference>
<evidence type="ECO:0000256" key="1">
    <source>
        <dbReference type="ARBA" id="ARBA00012513"/>
    </source>
</evidence>
<dbReference type="PANTHER" id="PTHR45998:SF2">
    <property type="entry name" value="SERINE_THREONINE-PROTEIN KINASE 16"/>
    <property type="match status" value="1"/>
</dbReference>
<dbReference type="InterPro" id="IPR017441">
    <property type="entry name" value="Protein_kinase_ATP_BS"/>
</dbReference>
<evidence type="ECO:0000313" key="13">
    <source>
        <dbReference type="Proteomes" id="UP000000709"/>
    </source>
</evidence>
<keyword evidence="13" id="KW-1185">Reference proteome</keyword>
<dbReference type="KEGG" id="spaa:SPAPADRAFT_63693"/>
<protein>
    <recommendedName>
        <fullName evidence="1">non-specific serine/threonine protein kinase</fullName>
        <ecNumber evidence="1">2.7.11.1</ecNumber>
    </recommendedName>
</protein>
<dbReference type="EMBL" id="GL996506">
    <property type="protein sequence ID" value="EGW30075.1"/>
    <property type="molecule type" value="Genomic_DNA"/>
</dbReference>
<gene>
    <name evidence="12" type="ORF">SPAPADRAFT_63693</name>
</gene>
<keyword evidence="5" id="KW-0418">Kinase</keyword>
<comment type="catalytic activity">
    <reaction evidence="8">
        <text>L-seryl-[protein] + ATP = O-phospho-L-seryl-[protein] + ADP + H(+)</text>
        <dbReference type="Rhea" id="RHEA:17989"/>
        <dbReference type="Rhea" id="RHEA-COMP:9863"/>
        <dbReference type="Rhea" id="RHEA-COMP:11604"/>
        <dbReference type="ChEBI" id="CHEBI:15378"/>
        <dbReference type="ChEBI" id="CHEBI:29999"/>
        <dbReference type="ChEBI" id="CHEBI:30616"/>
        <dbReference type="ChEBI" id="CHEBI:83421"/>
        <dbReference type="ChEBI" id="CHEBI:456216"/>
        <dbReference type="EC" id="2.7.11.1"/>
    </reaction>
</comment>
<comment type="catalytic activity">
    <reaction evidence="7">
        <text>L-threonyl-[protein] + ATP = O-phospho-L-threonyl-[protein] + ADP + H(+)</text>
        <dbReference type="Rhea" id="RHEA:46608"/>
        <dbReference type="Rhea" id="RHEA-COMP:11060"/>
        <dbReference type="Rhea" id="RHEA-COMP:11605"/>
        <dbReference type="ChEBI" id="CHEBI:15378"/>
        <dbReference type="ChEBI" id="CHEBI:30013"/>
        <dbReference type="ChEBI" id="CHEBI:30616"/>
        <dbReference type="ChEBI" id="CHEBI:61977"/>
        <dbReference type="ChEBI" id="CHEBI:456216"/>
        <dbReference type="EC" id="2.7.11.1"/>
    </reaction>
</comment>
<dbReference type="InterPro" id="IPR008271">
    <property type="entry name" value="Ser/Thr_kinase_AS"/>
</dbReference>
<dbReference type="GO" id="GO:0005773">
    <property type="term" value="C:vacuole"/>
    <property type="evidence" value="ECO:0007669"/>
    <property type="project" value="GOC"/>
</dbReference>
<keyword evidence="6 9" id="KW-0067">ATP-binding</keyword>
<dbReference type="GO" id="GO:0030447">
    <property type="term" value="P:filamentous growth"/>
    <property type="evidence" value="ECO:0007669"/>
    <property type="project" value="UniProtKB-ARBA"/>
</dbReference>
<dbReference type="FunCoup" id="G3AUY4">
    <property type="interactions" value="817"/>
</dbReference>
<dbReference type="STRING" id="619300.G3AUY4"/>
<keyword evidence="2 10" id="KW-0723">Serine/threonine-protein kinase</keyword>
<dbReference type="InterPro" id="IPR052239">
    <property type="entry name" value="Ser/Thr-specific_kinases"/>
</dbReference>
<dbReference type="OrthoDB" id="248923at2759"/>
<dbReference type="InterPro" id="IPR011009">
    <property type="entry name" value="Kinase-like_dom_sf"/>
</dbReference>
<feature type="binding site" evidence="9">
    <location>
        <position position="54"/>
    </location>
    <ligand>
        <name>ATP</name>
        <dbReference type="ChEBI" id="CHEBI:30616"/>
    </ligand>
</feature>
<dbReference type="PROSITE" id="PS50011">
    <property type="entry name" value="PROTEIN_KINASE_DOM"/>
    <property type="match status" value="1"/>
</dbReference>
<evidence type="ECO:0000259" key="11">
    <source>
        <dbReference type="PROSITE" id="PS50011"/>
    </source>
</evidence>
<dbReference type="PANTHER" id="PTHR45998">
    <property type="entry name" value="SERINE/THREONINE-PROTEIN KINASE 16"/>
    <property type="match status" value="1"/>
</dbReference>
<dbReference type="RefSeq" id="XP_007377841.1">
    <property type="nucleotide sequence ID" value="XM_007377779.1"/>
</dbReference>
<keyword evidence="4 9" id="KW-0547">Nucleotide-binding</keyword>
<dbReference type="eggNOG" id="KOG2345">
    <property type="taxonomic scope" value="Eukaryota"/>
</dbReference>
<evidence type="ECO:0000313" key="12">
    <source>
        <dbReference type="EMBL" id="EGW30075.1"/>
    </source>
</evidence>
<dbReference type="OMA" id="AMHQYKV"/>
<sequence>MNILACCFPCLPTSPTLSLNSTSYKIHRLLGEGGFSYVYLVSPTSNPNSFYALKKIRCPFGTGDESYKNAMREIHNYHRFTNSQTPYIIQTIDECIISEVDGGQSVYILLPYFQSSLQDVITKNVLNDEKMPESEIIRIFTGVCRGLKVMHNYQATSTTNTTTDDDNEQGQLLPDNDEDTLAGIDNDPESTQLTELTPYAHHDIKPANVMVSPEGLPVLVDLGSCTKARFNIRSRQQALALTDFAQEHCTLPYRAPELLDVSTNSTITEATDIWSMGCLLYSLCFGFSPFEKMELEQGANLNIAISQGKYIIPQGHEYSQELIKLIDSCLQVKPENRPTVAELLETTLQLARN</sequence>
<proteinExistence type="inferred from homology"/>
<keyword evidence="3" id="KW-0808">Transferase</keyword>